<dbReference type="PANTHER" id="PTHR33169:SF13">
    <property type="entry name" value="PADR-FAMILY TRANSCRIPTIONAL REGULATOR"/>
    <property type="match status" value="1"/>
</dbReference>
<protein>
    <submittedName>
        <fullName evidence="2">Helix-turn-helix transcriptional regulator</fullName>
    </submittedName>
</protein>
<dbReference type="InterPro" id="IPR052509">
    <property type="entry name" value="Metal_resp_DNA-bind_regulator"/>
</dbReference>
<dbReference type="Pfam" id="PF03551">
    <property type="entry name" value="PadR"/>
    <property type="match status" value="1"/>
</dbReference>
<comment type="caution">
    <text evidence="2">The sequence shown here is derived from an EMBL/GenBank/DDBJ whole genome shotgun (WGS) entry which is preliminary data.</text>
</comment>
<dbReference type="PANTHER" id="PTHR33169">
    <property type="entry name" value="PADR-FAMILY TRANSCRIPTIONAL REGULATOR"/>
    <property type="match status" value="1"/>
</dbReference>
<dbReference type="InterPro" id="IPR005149">
    <property type="entry name" value="Tscrpt_reg_PadR_N"/>
</dbReference>
<dbReference type="SUPFAM" id="SSF46785">
    <property type="entry name" value="Winged helix' DNA-binding domain"/>
    <property type="match status" value="1"/>
</dbReference>
<reference evidence="2" key="2">
    <citation type="journal article" date="2021" name="PeerJ">
        <title>Extensive microbial diversity within the chicken gut microbiome revealed by metagenomics and culture.</title>
        <authorList>
            <person name="Gilroy R."/>
            <person name="Ravi A."/>
            <person name="Getino M."/>
            <person name="Pursley I."/>
            <person name="Horton D.L."/>
            <person name="Alikhan N.F."/>
            <person name="Baker D."/>
            <person name="Gharbi K."/>
            <person name="Hall N."/>
            <person name="Watson M."/>
            <person name="Adriaenssens E.M."/>
            <person name="Foster-Nyarko E."/>
            <person name="Jarju S."/>
            <person name="Secka A."/>
            <person name="Antonio M."/>
            <person name="Oren A."/>
            <person name="Chaudhuri R.R."/>
            <person name="La Ragione R."/>
            <person name="Hildebrand F."/>
            <person name="Pallen M.J."/>
        </authorList>
    </citation>
    <scope>NUCLEOTIDE SEQUENCE</scope>
    <source>
        <strain evidence="2">ChiSjej1B19-7085</strain>
    </source>
</reference>
<reference evidence="2" key="1">
    <citation type="submission" date="2020-10" db="EMBL/GenBank/DDBJ databases">
        <authorList>
            <person name="Gilroy R."/>
        </authorList>
    </citation>
    <scope>NUCLEOTIDE SEQUENCE</scope>
    <source>
        <strain evidence="2">ChiSjej1B19-7085</strain>
    </source>
</reference>
<dbReference type="InterPro" id="IPR036388">
    <property type="entry name" value="WH-like_DNA-bd_sf"/>
</dbReference>
<evidence type="ECO:0000313" key="3">
    <source>
        <dbReference type="Proteomes" id="UP000886785"/>
    </source>
</evidence>
<proteinExistence type="predicted"/>
<feature type="domain" description="Transcription regulator PadR N-terminal" evidence="1">
    <location>
        <begin position="10"/>
        <end position="76"/>
    </location>
</feature>
<dbReference type="Gene3D" id="1.10.10.10">
    <property type="entry name" value="Winged helix-like DNA-binding domain superfamily/Winged helix DNA-binding domain"/>
    <property type="match status" value="1"/>
</dbReference>
<name>A0A9D1J0M2_9FIRM</name>
<sequence length="96" mass="10967">MTEAMYYILLALLRPGYGYGMMQRIRELSGGRVDMGPGTLYGVLTRMKQDGWIQLESEDARRKTYVITDTGREALRAEYDRLRRMVEDGAGLEGLL</sequence>
<dbReference type="AlphaFoldDB" id="A0A9D1J0M2"/>
<accession>A0A9D1J0M2</accession>
<dbReference type="EMBL" id="DVHF01000022">
    <property type="protein sequence ID" value="HIR56378.1"/>
    <property type="molecule type" value="Genomic_DNA"/>
</dbReference>
<evidence type="ECO:0000259" key="1">
    <source>
        <dbReference type="Pfam" id="PF03551"/>
    </source>
</evidence>
<dbReference type="Proteomes" id="UP000886785">
    <property type="component" value="Unassembled WGS sequence"/>
</dbReference>
<evidence type="ECO:0000313" key="2">
    <source>
        <dbReference type="EMBL" id="HIR56378.1"/>
    </source>
</evidence>
<organism evidence="2 3">
    <name type="scientific">Candidatus Gallacutalibacter pullicola</name>
    <dbReference type="NCBI Taxonomy" id="2840830"/>
    <lineage>
        <taxon>Bacteria</taxon>
        <taxon>Bacillati</taxon>
        <taxon>Bacillota</taxon>
        <taxon>Clostridia</taxon>
        <taxon>Eubacteriales</taxon>
        <taxon>Candidatus Gallacutalibacter</taxon>
    </lineage>
</organism>
<gene>
    <name evidence="2" type="ORF">IAA54_01815</name>
</gene>
<dbReference type="InterPro" id="IPR036390">
    <property type="entry name" value="WH_DNA-bd_sf"/>
</dbReference>